<dbReference type="AlphaFoldDB" id="W8EW63"/>
<reference evidence="1 2" key="1">
    <citation type="submission" date="2014-01" db="EMBL/GenBank/DDBJ databases">
        <title>Complete genome sequence of ionizing-radiation resistance bacterium Hymenobacter swuensis DY53.</title>
        <authorList>
            <person name="Jung J.-H."/>
            <person name="Jeong S.-W."/>
            <person name="Joe M.-H."/>
            <person name="Cho y.-j."/>
            <person name="Kim M.-K."/>
            <person name="Lim S.-Y."/>
        </authorList>
    </citation>
    <scope>NUCLEOTIDE SEQUENCE [LARGE SCALE GENOMIC DNA]</scope>
    <source>
        <strain evidence="1 2">DY53</strain>
    </source>
</reference>
<dbReference type="Proteomes" id="UP000019423">
    <property type="component" value="Chromosome"/>
</dbReference>
<dbReference type="KEGG" id="hsw:Hsw_0382"/>
<dbReference type="OrthoDB" id="886304at2"/>
<dbReference type="EMBL" id="CP007145">
    <property type="protein sequence ID" value="AHJ95977.1"/>
    <property type="molecule type" value="Genomic_DNA"/>
</dbReference>
<gene>
    <name evidence="1" type="ORF">Hsw_0382</name>
</gene>
<evidence type="ECO:0000313" key="2">
    <source>
        <dbReference type="Proteomes" id="UP000019423"/>
    </source>
</evidence>
<keyword evidence="2" id="KW-1185">Reference proteome</keyword>
<proteinExistence type="predicted"/>
<protein>
    <submittedName>
        <fullName evidence="1">Uncharacterized protein</fullName>
    </submittedName>
</protein>
<dbReference type="HOGENOM" id="CLU_2601296_0_0_10"/>
<accession>W8EW63</accession>
<organism evidence="1 2">
    <name type="scientific">Hymenobacter swuensis DY53</name>
    <dbReference type="NCBI Taxonomy" id="1227739"/>
    <lineage>
        <taxon>Bacteria</taxon>
        <taxon>Pseudomonadati</taxon>
        <taxon>Bacteroidota</taxon>
        <taxon>Cytophagia</taxon>
        <taxon>Cytophagales</taxon>
        <taxon>Hymenobacteraceae</taxon>
        <taxon>Hymenobacter</taxon>
    </lineage>
</organism>
<name>W8EW63_9BACT</name>
<sequence length="79" mass="8392">MKSLLRFSLMLSLVVIGKINQSASVTASVAKAGNSTLQLPVQNASFFHHTTSVKRKIEGGGSRFWQATAPAAVTANTME</sequence>
<evidence type="ECO:0000313" key="1">
    <source>
        <dbReference type="EMBL" id="AHJ95977.1"/>
    </source>
</evidence>
<dbReference type="RefSeq" id="WP_155832802.1">
    <property type="nucleotide sequence ID" value="NZ_CP007145.1"/>
</dbReference>